<dbReference type="PANTHER" id="PTHR11079">
    <property type="entry name" value="CYTOSINE DEAMINASE FAMILY MEMBER"/>
    <property type="match status" value="1"/>
</dbReference>
<dbReference type="AlphaFoldDB" id="E3HPY7"/>
<dbReference type="PROSITE" id="PS51747">
    <property type="entry name" value="CYT_DCMP_DEAMINASES_2"/>
    <property type="match status" value="1"/>
</dbReference>
<proteinExistence type="predicted"/>
<dbReference type="InterPro" id="IPR016193">
    <property type="entry name" value="Cytidine_deaminase-like"/>
</dbReference>
<dbReference type="EMBL" id="CP002287">
    <property type="protein sequence ID" value="ADP17145.1"/>
    <property type="molecule type" value="Genomic_DNA"/>
</dbReference>
<evidence type="ECO:0000259" key="1">
    <source>
        <dbReference type="PROSITE" id="PS51747"/>
    </source>
</evidence>
<accession>E3HPY7</accession>
<dbReference type="GO" id="GO:0003824">
    <property type="term" value="F:catalytic activity"/>
    <property type="evidence" value="ECO:0007669"/>
    <property type="project" value="InterPro"/>
</dbReference>
<dbReference type="RefSeq" id="WP_013394459.1">
    <property type="nucleotide sequence ID" value="NC_014640.1"/>
</dbReference>
<dbReference type="PANTHER" id="PTHR11079:SF179">
    <property type="entry name" value="TRNA(ADENINE(34)) DEAMINASE, CHLOROPLASTIC"/>
    <property type="match status" value="1"/>
</dbReference>
<dbReference type="eggNOG" id="COG0590">
    <property type="taxonomic scope" value="Bacteria"/>
</dbReference>
<dbReference type="HOGENOM" id="CLU_025810_5_1_4"/>
<name>E3HPY7_ACHXA</name>
<feature type="domain" description="CMP/dCMP-type deaminase" evidence="1">
    <location>
        <begin position="4"/>
        <end position="116"/>
    </location>
</feature>
<dbReference type="Pfam" id="PF00383">
    <property type="entry name" value="dCMP_cyt_deam_1"/>
    <property type="match status" value="1"/>
</dbReference>
<dbReference type="CDD" id="cd01285">
    <property type="entry name" value="nucleoside_deaminase"/>
    <property type="match status" value="1"/>
</dbReference>
<evidence type="ECO:0000313" key="3">
    <source>
        <dbReference type="Proteomes" id="UP000006876"/>
    </source>
</evidence>
<dbReference type="SUPFAM" id="SSF53927">
    <property type="entry name" value="Cytidine deaminase-like"/>
    <property type="match status" value="1"/>
</dbReference>
<dbReference type="PATRIC" id="fig|762376.5.peg.3839"/>
<dbReference type="KEGG" id="axy:AXYL_03825"/>
<protein>
    <submittedName>
        <fullName evidence="2">Cytidine and deoxycytidylate deaminase zinc-binding region family protein</fullName>
    </submittedName>
</protein>
<organism evidence="2 3">
    <name type="scientific">Achromobacter xylosoxidans (strain A8)</name>
    <dbReference type="NCBI Taxonomy" id="762376"/>
    <lineage>
        <taxon>Bacteria</taxon>
        <taxon>Pseudomonadati</taxon>
        <taxon>Pseudomonadota</taxon>
        <taxon>Betaproteobacteria</taxon>
        <taxon>Burkholderiales</taxon>
        <taxon>Alcaligenaceae</taxon>
        <taxon>Achromobacter</taxon>
    </lineage>
</organism>
<dbReference type="STRING" id="762376.AXYL_03825"/>
<gene>
    <name evidence="2" type="ordered locus">AXYL_03825</name>
</gene>
<dbReference type="InterPro" id="IPR002125">
    <property type="entry name" value="CMP_dCMP_dom"/>
</dbReference>
<reference evidence="2 3" key="1">
    <citation type="journal article" date="2011" name="J. Bacteriol.">
        <title>Complete genome sequence of the haloaromatic acid-degrading bacterium Achromobacter xylosoxidans A8.</title>
        <authorList>
            <person name="Strnad H."/>
            <person name="Ridl J."/>
            <person name="Paces J."/>
            <person name="Kolar M."/>
            <person name="Vlcek C."/>
            <person name="Paces V."/>
        </authorList>
    </citation>
    <scope>NUCLEOTIDE SEQUENCE [LARGE SCALE GENOMIC DNA]</scope>
    <source>
        <strain evidence="2 3">A8</strain>
    </source>
</reference>
<sequence length="164" mass="18006">MITETDKKHLARCVELAKQALDAGDEPFGSVLVSPSGEVLFEDHNHASSGDRTRHPEFEIARWAANNVPAAERAACTVYTSGEHCSMCASAHGWVGLGRIVYACSSAQYRQWLQEWGVAPTSKVRPLAIAEVVDGLAVEGPVPEFAAQVRLLHQERMRRRAQAR</sequence>
<evidence type="ECO:0000313" key="2">
    <source>
        <dbReference type="EMBL" id="ADP17145.1"/>
    </source>
</evidence>
<dbReference type="Proteomes" id="UP000006876">
    <property type="component" value="Chromosome"/>
</dbReference>
<dbReference type="OrthoDB" id="9802676at2"/>
<dbReference type="Gene3D" id="3.40.140.10">
    <property type="entry name" value="Cytidine Deaminase, domain 2"/>
    <property type="match status" value="1"/>
</dbReference>